<dbReference type="Proteomes" id="UP001378592">
    <property type="component" value="Unassembled WGS sequence"/>
</dbReference>
<evidence type="ECO:0000259" key="5">
    <source>
        <dbReference type="SMART" id="SM00642"/>
    </source>
</evidence>
<dbReference type="Pfam" id="PF00128">
    <property type="entry name" value="Alpha-amylase"/>
    <property type="match status" value="1"/>
</dbReference>
<dbReference type="PANTHER" id="PTHR46673">
    <property type="entry name" value="4F2 CELL-SURFACE ANTIGEN HEAVY CHAIN"/>
    <property type="match status" value="1"/>
</dbReference>
<dbReference type="Gene3D" id="3.20.20.80">
    <property type="entry name" value="Glycosidases"/>
    <property type="match status" value="1"/>
</dbReference>
<dbReference type="InterPro" id="IPR013780">
    <property type="entry name" value="Glyco_hydro_b"/>
</dbReference>
<dbReference type="Gene3D" id="3.90.400.10">
    <property type="entry name" value="Oligo-1,6-glucosidase, Domain 2"/>
    <property type="match status" value="1"/>
</dbReference>
<keyword evidence="4" id="KW-0812">Transmembrane</keyword>
<sequence>MSDERETEGVDGSTRLLAGEMGVRPTNSDPEGDGAEEKLVTEDGKLNSNRETSEVKFISADSQNGDAKIDIENVKHTFAGMGKDELMKFANDPFWIRMRWFLFIFFWVLWIAMLVGAVAIIILAPKCAGPAPLKWWEESPLYEVNVRTFVDGEKEDGIGDLVGLKSKLDYIKGLGVKGIVLSSVLQSSHKLEDGYVENFAEVDPLVGTVHDFTNLTAAMKEEGMHLILDFIPNHTSKKHPWFVASEKKESPFTDYYVWTQKEPNNWVSLYGESAWAYSEIRKEYYLHQFKPDQPDLNFRNREVINEFKKIMKLWLERGVSGFQMSNVEFLVEDKDFGEDFVNPHTVVTLGQYDFLQHSKTANLPETYDVLRELRESMLNVSSDSVLAVSSNVTRYGGLVRDNNMTHAFDIMRNADLFSSLKHEFTAVNLNHTIYGWMRATEGYRTFWELGNAYRSRVASRFSPEVVDGLNAVVMLLPGTPITLYGDELGMSDSDGEPRALAPMAWRNSTAAGFSANESISALSLNFQEKNVETEESSEDSHLGIYRTLSKKARTSRSIMYGKFESTVYNDTVYAYTRIWLKSGNPGYLVVFNPSDYETTANLKESLKSMSDDLTLVVKSPHVEDRKYQASSLYLPAKSMGVFTFVPQQE</sequence>
<dbReference type="SMART" id="SM00642">
    <property type="entry name" value="Aamy"/>
    <property type="match status" value="1"/>
</dbReference>
<proteinExistence type="predicted"/>
<evidence type="ECO:0000313" key="6">
    <source>
        <dbReference type="EMBL" id="KAK7794259.1"/>
    </source>
</evidence>
<name>A0AAN9Z429_9ORTH</name>
<evidence type="ECO:0000256" key="2">
    <source>
        <dbReference type="ARBA" id="ARBA00012741"/>
    </source>
</evidence>
<feature type="region of interest" description="Disordered" evidence="3">
    <location>
        <begin position="1"/>
        <end position="45"/>
    </location>
</feature>
<dbReference type="GO" id="GO:0015190">
    <property type="term" value="F:L-leucine transmembrane transporter activity"/>
    <property type="evidence" value="ECO:0007669"/>
    <property type="project" value="TreeGrafter"/>
</dbReference>
<dbReference type="GO" id="GO:0005975">
    <property type="term" value="P:carbohydrate metabolic process"/>
    <property type="evidence" value="ECO:0007669"/>
    <property type="project" value="InterPro"/>
</dbReference>
<dbReference type="InterPro" id="IPR042280">
    <property type="entry name" value="SLC3A2"/>
</dbReference>
<keyword evidence="4" id="KW-0472">Membrane</keyword>
<protein>
    <recommendedName>
        <fullName evidence="2">alpha-glucosidase</fullName>
        <ecNumber evidence="2">3.2.1.20</ecNumber>
    </recommendedName>
</protein>
<dbReference type="Gene3D" id="2.60.40.1180">
    <property type="entry name" value="Golgi alpha-mannosidase II"/>
    <property type="match status" value="1"/>
</dbReference>
<dbReference type="SUPFAM" id="SSF51445">
    <property type="entry name" value="(Trans)glycosidases"/>
    <property type="match status" value="1"/>
</dbReference>
<keyword evidence="7" id="KW-1185">Reference proteome</keyword>
<dbReference type="GO" id="GO:1904273">
    <property type="term" value="P:L-alanine import across plasma membrane"/>
    <property type="evidence" value="ECO:0007669"/>
    <property type="project" value="TreeGrafter"/>
</dbReference>
<dbReference type="GO" id="GO:1903801">
    <property type="term" value="P:L-leucine import across plasma membrane"/>
    <property type="evidence" value="ECO:0007669"/>
    <property type="project" value="TreeGrafter"/>
</dbReference>
<evidence type="ECO:0000256" key="3">
    <source>
        <dbReference type="SAM" id="MobiDB-lite"/>
    </source>
</evidence>
<accession>A0AAN9Z429</accession>
<organism evidence="6 7">
    <name type="scientific">Gryllus longicercus</name>
    <dbReference type="NCBI Taxonomy" id="2509291"/>
    <lineage>
        <taxon>Eukaryota</taxon>
        <taxon>Metazoa</taxon>
        <taxon>Ecdysozoa</taxon>
        <taxon>Arthropoda</taxon>
        <taxon>Hexapoda</taxon>
        <taxon>Insecta</taxon>
        <taxon>Pterygota</taxon>
        <taxon>Neoptera</taxon>
        <taxon>Polyneoptera</taxon>
        <taxon>Orthoptera</taxon>
        <taxon>Ensifera</taxon>
        <taxon>Gryllidea</taxon>
        <taxon>Grylloidea</taxon>
        <taxon>Gryllidae</taxon>
        <taxon>Gryllinae</taxon>
        <taxon>Gryllus</taxon>
    </lineage>
</organism>
<dbReference type="InterPro" id="IPR045857">
    <property type="entry name" value="O16G_dom_2"/>
</dbReference>
<comment type="catalytic activity">
    <reaction evidence="1">
        <text>Hydrolysis of terminal, non-reducing (1-&gt;4)-linked alpha-D-glucose residues with release of alpha-D-glucose.</text>
        <dbReference type="EC" id="3.2.1.20"/>
    </reaction>
</comment>
<dbReference type="Pfam" id="PF16028">
    <property type="entry name" value="SLC3A2_N"/>
    <property type="match status" value="1"/>
</dbReference>
<evidence type="ECO:0000256" key="4">
    <source>
        <dbReference type="SAM" id="Phobius"/>
    </source>
</evidence>
<dbReference type="GO" id="GO:0015173">
    <property type="term" value="F:aromatic amino acid transmembrane transporter activity"/>
    <property type="evidence" value="ECO:0007669"/>
    <property type="project" value="TreeGrafter"/>
</dbReference>
<dbReference type="InterPro" id="IPR017853">
    <property type="entry name" value="GH"/>
</dbReference>
<dbReference type="EC" id="3.2.1.20" evidence="2"/>
<gene>
    <name evidence="6" type="ORF">R5R35_014665</name>
</gene>
<evidence type="ECO:0000313" key="7">
    <source>
        <dbReference type="Proteomes" id="UP001378592"/>
    </source>
</evidence>
<feature type="compositionally biased region" description="Basic and acidic residues" evidence="3">
    <location>
        <begin position="35"/>
        <end position="45"/>
    </location>
</feature>
<dbReference type="PANTHER" id="PTHR46673:SF1">
    <property type="entry name" value="4F2 CELL-SURFACE ANTIGEN HEAVY CHAIN"/>
    <property type="match status" value="1"/>
</dbReference>
<dbReference type="GO" id="GO:0015180">
    <property type="term" value="F:L-alanine transmembrane transporter activity"/>
    <property type="evidence" value="ECO:0007669"/>
    <property type="project" value="TreeGrafter"/>
</dbReference>
<dbReference type="EMBL" id="JAZDUA010000341">
    <property type="protein sequence ID" value="KAK7794259.1"/>
    <property type="molecule type" value="Genomic_DNA"/>
</dbReference>
<evidence type="ECO:0000256" key="1">
    <source>
        <dbReference type="ARBA" id="ARBA00001657"/>
    </source>
</evidence>
<feature type="transmembrane region" description="Helical" evidence="4">
    <location>
        <begin position="100"/>
        <end position="124"/>
    </location>
</feature>
<dbReference type="InterPro" id="IPR031984">
    <property type="entry name" value="SLC3A2_N"/>
</dbReference>
<reference evidence="6 7" key="1">
    <citation type="submission" date="2024-03" db="EMBL/GenBank/DDBJ databases">
        <title>The genome assembly and annotation of the cricket Gryllus longicercus Weissman &amp; Gray.</title>
        <authorList>
            <person name="Szrajer S."/>
            <person name="Gray D."/>
            <person name="Ylla G."/>
        </authorList>
    </citation>
    <scope>NUCLEOTIDE SEQUENCE [LARGE SCALE GENOMIC DNA]</scope>
    <source>
        <strain evidence="6">DAG 2021-001</strain>
        <tissue evidence="6">Whole body minus gut</tissue>
    </source>
</reference>
<feature type="domain" description="Glycosyl hydrolase family 13 catalytic" evidence="5">
    <location>
        <begin position="143"/>
        <end position="514"/>
    </location>
</feature>
<dbReference type="GO" id="GO:0016324">
    <property type="term" value="C:apical plasma membrane"/>
    <property type="evidence" value="ECO:0007669"/>
    <property type="project" value="TreeGrafter"/>
</dbReference>
<dbReference type="GO" id="GO:0015823">
    <property type="term" value="P:phenylalanine transport"/>
    <property type="evidence" value="ECO:0007669"/>
    <property type="project" value="TreeGrafter"/>
</dbReference>
<comment type="caution">
    <text evidence="6">The sequence shown here is derived from an EMBL/GenBank/DDBJ whole genome shotgun (WGS) entry which is preliminary data.</text>
</comment>
<dbReference type="GO" id="GO:0004558">
    <property type="term" value="F:alpha-1,4-glucosidase activity"/>
    <property type="evidence" value="ECO:0007669"/>
    <property type="project" value="UniProtKB-EC"/>
</dbReference>
<dbReference type="AlphaFoldDB" id="A0AAN9Z429"/>
<keyword evidence="4" id="KW-1133">Transmembrane helix</keyword>
<dbReference type="InterPro" id="IPR006047">
    <property type="entry name" value="GH13_cat_dom"/>
</dbReference>
<dbReference type="GO" id="GO:0016323">
    <property type="term" value="C:basolateral plasma membrane"/>
    <property type="evidence" value="ECO:0007669"/>
    <property type="project" value="TreeGrafter"/>
</dbReference>